<protein>
    <submittedName>
        <fullName evidence="6">2-dehydro-3-deoxyglucarate aldolase/4-hydroxy-2-oxoheptanedioate aldolase</fullName>
    </submittedName>
</protein>
<keyword evidence="2" id="KW-0479">Metal-binding</keyword>
<feature type="region of interest" description="Disordered" evidence="4">
    <location>
        <begin position="273"/>
        <end position="311"/>
    </location>
</feature>
<dbReference type="InterPro" id="IPR050251">
    <property type="entry name" value="HpcH-HpaI_aldolase"/>
</dbReference>
<accession>A0A4R3MI42</accession>
<dbReference type="InterPro" id="IPR015813">
    <property type="entry name" value="Pyrv/PenolPyrv_kinase-like_dom"/>
</dbReference>
<evidence type="ECO:0000259" key="5">
    <source>
        <dbReference type="Pfam" id="PF03328"/>
    </source>
</evidence>
<dbReference type="InterPro" id="IPR005000">
    <property type="entry name" value="Aldolase/citrate-lyase_domain"/>
</dbReference>
<dbReference type="PANTHER" id="PTHR30502">
    <property type="entry name" value="2-KETO-3-DEOXY-L-RHAMNONATE ALDOLASE"/>
    <property type="match status" value="1"/>
</dbReference>
<gene>
    <name evidence="6" type="ORF">EDC22_101324</name>
</gene>
<dbReference type="Gene3D" id="3.20.20.60">
    <property type="entry name" value="Phosphoenolpyruvate-binding domains"/>
    <property type="match status" value="1"/>
</dbReference>
<evidence type="ECO:0000256" key="3">
    <source>
        <dbReference type="ARBA" id="ARBA00023239"/>
    </source>
</evidence>
<dbReference type="RefSeq" id="WP_132804846.1">
    <property type="nucleotide sequence ID" value="NZ_SMAK01000001.1"/>
</dbReference>
<organism evidence="6 7">
    <name type="scientific">Tepidamorphus gemmatus</name>
    <dbReference type="NCBI Taxonomy" id="747076"/>
    <lineage>
        <taxon>Bacteria</taxon>
        <taxon>Pseudomonadati</taxon>
        <taxon>Pseudomonadota</taxon>
        <taxon>Alphaproteobacteria</taxon>
        <taxon>Hyphomicrobiales</taxon>
        <taxon>Tepidamorphaceae</taxon>
        <taxon>Tepidamorphus</taxon>
    </lineage>
</organism>
<evidence type="ECO:0000256" key="2">
    <source>
        <dbReference type="ARBA" id="ARBA00022723"/>
    </source>
</evidence>
<evidence type="ECO:0000313" key="6">
    <source>
        <dbReference type="EMBL" id="TCT13457.1"/>
    </source>
</evidence>
<dbReference type="AlphaFoldDB" id="A0A4R3MI42"/>
<comment type="similarity">
    <text evidence="1">Belongs to the HpcH/HpaI aldolase family.</text>
</comment>
<dbReference type="OrthoDB" id="9802624at2"/>
<keyword evidence="7" id="KW-1185">Reference proteome</keyword>
<evidence type="ECO:0000313" key="7">
    <source>
        <dbReference type="Proteomes" id="UP000295678"/>
    </source>
</evidence>
<proteinExistence type="inferred from homology"/>
<dbReference type="Proteomes" id="UP000295678">
    <property type="component" value="Unassembled WGS sequence"/>
</dbReference>
<evidence type="ECO:0000256" key="4">
    <source>
        <dbReference type="SAM" id="MobiDB-lite"/>
    </source>
</evidence>
<feature type="domain" description="HpcH/HpaI aldolase/citrate lyase" evidence="5">
    <location>
        <begin position="34"/>
        <end position="235"/>
    </location>
</feature>
<dbReference type="Pfam" id="PF03328">
    <property type="entry name" value="HpcH_HpaI"/>
    <property type="match status" value="1"/>
</dbReference>
<name>A0A4R3MI42_9HYPH</name>
<dbReference type="EMBL" id="SMAK01000001">
    <property type="protein sequence ID" value="TCT13457.1"/>
    <property type="molecule type" value="Genomic_DNA"/>
</dbReference>
<dbReference type="GO" id="GO:0005737">
    <property type="term" value="C:cytoplasm"/>
    <property type="evidence" value="ECO:0007669"/>
    <property type="project" value="TreeGrafter"/>
</dbReference>
<sequence>MPFESMREMARTRSLKVGHFVVEFATPGIGYVLRNAGCDFVLFDTEHSGFHTETIKTALRFFEAARVPAIVRVPSKEYHHIARALDMGAEGLMVPMVNDAAECRAILDCMKYTPKGRRGVALSVAHDHYSGGAVMEKLAAANERTVLFAQIETAAGVENVEEIAATEGVDCVWVGHFDLSCSLGIPGQFDHPKFKDAIARTIAAGRKHGKAVGRLVPDTATGIALFKEGFDFVCYSGDVWVLQQALTSAVNEIRAGCGKGAAGSVAKAATKATKTAKPKAAAKATPAARRAKARASAGRKGVAKAGTGKRG</sequence>
<dbReference type="PANTHER" id="PTHR30502:SF0">
    <property type="entry name" value="PHOSPHOENOLPYRUVATE CARBOXYLASE FAMILY PROTEIN"/>
    <property type="match status" value="1"/>
</dbReference>
<dbReference type="SUPFAM" id="SSF51621">
    <property type="entry name" value="Phosphoenolpyruvate/pyruvate domain"/>
    <property type="match status" value="1"/>
</dbReference>
<dbReference type="InterPro" id="IPR040442">
    <property type="entry name" value="Pyrv_kinase-like_dom_sf"/>
</dbReference>
<reference evidence="6 7" key="1">
    <citation type="submission" date="2019-03" db="EMBL/GenBank/DDBJ databases">
        <title>Genomic Encyclopedia of Type Strains, Phase IV (KMG-IV): sequencing the most valuable type-strain genomes for metagenomic binning, comparative biology and taxonomic classification.</title>
        <authorList>
            <person name="Goeker M."/>
        </authorList>
    </citation>
    <scope>NUCLEOTIDE SEQUENCE [LARGE SCALE GENOMIC DNA]</scope>
    <source>
        <strain evidence="6 7">DSM 19345</strain>
    </source>
</reference>
<comment type="caution">
    <text evidence="6">The sequence shown here is derived from an EMBL/GenBank/DDBJ whole genome shotgun (WGS) entry which is preliminary data.</text>
</comment>
<evidence type="ECO:0000256" key="1">
    <source>
        <dbReference type="ARBA" id="ARBA00005568"/>
    </source>
</evidence>
<dbReference type="GO" id="GO:0016832">
    <property type="term" value="F:aldehyde-lyase activity"/>
    <property type="evidence" value="ECO:0007669"/>
    <property type="project" value="TreeGrafter"/>
</dbReference>
<dbReference type="GO" id="GO:0046872">
    <property type="term" value="F:metal ion binding"/>
    <property type="evidence" value="ECO:0007669"/>
    <property type="project" value="UniProtKB-KW"/>
</dbReference>
<keyword evidence="3" id="KW-0456">Lyase</keyword>